<dbReference type="AlphaFoldDB" id="A0A1R2C6T3"/>
<accession>A0A1R2C6T3</accession>
<proteinExistence type="predicted"/>
<dbReference type="EMBL" id="MPUH01000261">
    <property type="protein sequence ID" value="OMJ84691.1"/>
    <property type="molecule type" value="Genomic_DNA"/>
</dbReference>
<sequence>MENDSSNSYFLLLDEFPQIRMSRLKFSKFVKVHEYRVDKKIKTEGEKKVSELRDLAKKMENIDGGLKPSQNSYKAQIFLSGVIVDLKTGKVVQIPKNKLNAIVSEYYGRKKIVSKTPLLPQVHTTKTSKSAMLKRFDFRLPKISRMKRSFNL</sequence>
<dbReference type="Proteomes" id="UP000187209">
    <property type="component" value="Unassembled WGS sequence"/>
</dbReference>
<gene>
    <name evidence="1" type="ORF">SteCoe_14149</name>
</gene>
<evidence type="ECO:0000313" key="2">
    <source>
        <dbReference type="Proteomes" id="UP000187209"/>
    </source>
</evidence>
<evidence type="ECO:0000313" key="1">
    <source>
        <dbReference type="EMBL" id="OMJ84691.1"/>
    </source>
</evidence>
<protein>
    <submittedName>
        <fullName evidence="1">Uncharacterized protein</fullName>
    </submittedName>
</protein>
<reference evidence="1 2" key="1">
    <citation type="submission" date="2016-11" db="EMBL/GenBank/DDBJ databases">
        <title>The macronuclear genome of Stentor coeruleus: a giant cell with tiny introns.</title>
        <authorList>
            <person name="Slabodnick M."/>
            <person name="Ruby J.G."/>
            <person name="Reiff S.B."/>
            <person name="Swart E.C."/>
            <person name="Gosai S."/>
            <person name="Prabakaran S."/>
            <person name="Witkowska E."/>
            <person name="Larue G.E."/>
            <person name="Fisher S."/>
            <person name="Freeman R.M."/>
            <person name="Gunawardena J."/>
            <person name="Chu W."/>
            <person name="Stover N.A."/>
            <person name="Gregory B.D."/>
            <person name="Nowacki M."/>
            <person name="Derisi J."/>
            <person name="Roy S.W."/>
            <person name="Marshall W.F."/>
            <person name="Sood P."/>
        </authorList>
    </citation>
    <scope>NUCLEOTIDE SEQUENCE [LARGE SCALE GENOMIC DNA]</scope>
    <source>
        <strain evidence="1">WM001</strain>
    </source>
</reference>
<organism evidence="1 2">
    <name type="scientific">Stentor coeruleus</name>
    <dbReference type="NCBI Taxonomy" id="5963"/>
    <lineage>
        <taxon>Eukaryota</taxon>
        <taxon>Sar</taxon>
        <taxon>Alveolata</taxon>
        <taxon>Ciliophora</taxon>
        <taxon>Postciliodesmatophora</taxon>
        <taxon>Heterotrichea</taxon>
        <taxon>Heterotrichida</taxon>
        <taxon>Stentoridae</taxon>
        <taxon>Stentor</taxon>
    </lineage>
</organism>
<name>A0A1R2C6T3_9CILI</name>
<keyword evidence="2" id="KW-1185">Reference proteome</keyword>
<comment type="caution">
    <text evidence="1">The sequence shown here is derived from an EMBL/GenBank/DDBJ whole genome shotgun (WGS) entry which is preliminary data.</text>
</comment>